<dbReference type="OrthoDB" id="406773at2759"/>
<evidence type="ECO:0000256" key="6">
    <source>
        <dbReference type="SAM" id="Phobius"/>
    </source>
</evidence>
<dbReference type="Proteomes" id="UP000663833">
    <property type="component" value="Unassembled WGS sequence"/>
</dbReference>
<feature type="transmembrane region" description="Helical" evidence="6">
    <location>
        <begin position="277"/>
        <end position="298"/>
    </location>
</feature>
<proteinExistence type="predicted"/>
<organism evidence="10 12">
    <name type="scientific">Rotaria socialis</name>
    <dbReference type="NCBI Taxonomy" id="392032"/>
    <lineage>
        <taxon>Eukaryota</taxon>
        <taxon>Metazoa</taxon>
        <taxon>Spiralia</taxon>
        <taxon>Gnathifera</taxon>
        <taxon>Rotifera</taxon>
        <taxon>Eurotatoria</taxon>
        <taxon>Bdelloidea</taxon>
        <taxon>Philodinida</taxon>
        <taxon>Philodinidae</taxon>
        <taxon>Rotaria</taxon>
    </lineage>
</organism>
<dbReference type="Proteomes" id="UP000663865">
    <property type="component" value="Unassembled WGS sequence"/>
</dbReference>
<feature type="domain" description="EamA" evidence="7">
    <location>
        <begin position="13"/>
        <end position="133"/>
    </location>
</feature>
<feature type="transmembrane region" description="Helical" evidence="6">
    <location>
        <begin position="107"/>
        <end position="124"/>
    </location>
</feature>
<keyword evidence="2" id="KW-1003">Cell membrane</keyword>
<name>A0A817UV28_9BILA</name>
<evidence type="ECO:0000256" key="5">
    <source>
        <dbReference type="ARBA" id="ARBA00023136"/>
    </source>
</evidence>
<dbReference type="InterPro" id="IPR037185">
    <property type="entry name" value="EmrE-like"/>
</dbReference>
<dbReference type="InterPro" id="IPR029063">
    <property type="entry name" value="SAM-dependent_MTases_sf"/>
</dbReference>
<evidence type="ECO:0000256" key="4">
    <source>
        <dbReference type="ARBA" id="ARBA00022989"/>
    </source>
</evidence>
<dbReference type="PANTHER" id="PTHR32322:SF18">
    <property type="entry name" value="S-ADENOSYLMETHIONINE_S-ADENOSYLHOMOCYSTEINE TRANSPORTER"/>
    <property type="match status" value="1"/>
</dbReference>
<dbReference type="EMBL" id="CAJNYV010000054">
    <property type="protein sequence ID" value="CAF3334829.1"/>
    <property type="molecule type" value="Genomic_DNA"/>
</dbReference>
<feature type="domain" description="EamA" evidence="7">
    <location>
        <begin position="182"/>
        <end position="321"/>
    </location>
</feature>
<comment type="caution">
    <text evidence="10">The sequence shown here is derived from an EMBL/GenBank/DDBJ whole genome shotgun (WGS) entry which is preliminary data.</text>
</comment>
<gene>
    <name evidence="11" type="ORF">GRG538_LOCUS9200</name>
    <name evidence="10" type="ORF">KIK155_LOCUS2102</name>
    <name evidence="9" type="ORF">LUA448_LOCUS10732</name>
    <name evidence="8" type="ORF">TIS948_LOCUS2312</name>
</gene>
<evidence type="ECO:0000256" key="3">
    <source>
        <dbReference type="ARBA" id="ARBA00022692"/>
    </source>
</evidence>
<evidence type="ECO:0000313" key="11">
    <source>
        <dbReference type="EMBL" id="CAF3391990.1"/>
    </source>
</evidence>
<feature type="transmembrane region" description="Helical" evidence="6">
    <location>
        <begin position="357"/>
        <end position="374"/>
    </location>
</feature>
<dbReference type="SUPFAM" id="SSF53335">
    <property type="entry name" value="S-adenosyl-L-methionine-dependent methyltransferases"/>
    <property type="match status" value="1"/>
</dbReference>
<dbReference type="EMBL" id="CAJNYD010001283">
    <property type="protein sequence ID" value="CAF3328232.1"/>
    <property type="molecule type" value="Genomic_DNA"/>
</dbReference>
<comment type="subcellular location">
    <subcellularLocation>
        <location evidence="1">Cell membrane</location>
        <topology evidence="1">Multi-pass membrane protein</topology>
    </subcellularLocation>
</comment>
<evidence type="ECO:0000259" key="7">
    <source>
        <dbReference type="Pfam" id="PF00892"/>
    </source>
</evidence>
<evidence type="ECO:0000256" key="2">
    <source>
        <dbReference type="ARBA" id="ARBA00022475"/>
    </source>
</evidence>
<feature type="transmembrane region" description="Helical" evidence="6">
    <location>
        <begin position="304"/>
        <end position="323"/>
    </location>
</feature>
<reference evidence="10" key="1">
    <citation type="submission" date="2021-02" db="EMBL/GenBank/DDBJ databases">
        <authorList>
            <person name="Nowell W R."/>
        </authorList>
    </citation>
    <scope>NUCLEOTIDE SEQUENCE</scope>
</reference>
<evidence type="ECO:0000313" key="10">
    <source>
        <dbReference type="EMBL" id="CAF3334829.1"/>
    </source>
</evidence>
<feature type="transmembrane region" description="Helical" evidence="6">
    <location>
        <begin position="251"/>
        <end position="270"/>
    </location>
</feature>
<evidence type="ECO:0000313" key="12">
    <source>
        <dbReference type="Proteomes" id="UP000663865"/>
    </source>
</evidence>
<accession>A0A817UV28</accession>
<feature type="transmembrane region" description="Helical" evidence="6">
    <location>
        <begin position="212"/>
        <end position="231"/>
    </location>
</feature>
<feature type="transmembrane region" description="Helical" evidence="6">
    <location>
        <begin position="145"/>
        <end position="161"/>
    </location>
</feature>
<feature type="transmembrane region" description="Helical" evidence="6">
    <location>
        <begin position="75"/>
        <end position="95"/>
    </location>
</feature>
<dbReference type="InterPro" id="IPR050638">
    <property type="entry name" value="AA-Vitamin_Transporters"/>
</dbReference>
<keyword evidence="4 6" id="KW-1133">Transmembrane helix</keyword>
<dbReference type="AlphaFoldDB" id="A0A817UV28"/>
<dbReference type="Pfam" id="PF00892">
    <property type="entry name" value="EamA"/>
    <property type="match status" value="2"/>
</dbReference>
<protein>
    <recommendedName>
        <fullName evidence="7">EamA domain-containing protein</fullName>
    </recommendedName>
</protein>
<keyword evidence="5 6" id="KW-0472">Membrane</keyword>
<feature type="transmembrane region" description="Helical" evidence="6">
    <location>
        <begin position="181"/>
        <end position="200"/>
    </location>
</feature>
<dbReference type="EMBL" id="CAJNXB010000071">
    <property type="protein sequence ID" value="CAF3018291.1"/>
    <property type="molecule type" value="Genomic_DNA"/>
</dbReference>
<feature type="transmembrane region" description="Helical" evidence="6">
    <location>
        <begin position="15"/>
        <end position="36"/>
    </location>
</feature>
<dbReference type="EMBL" id="CAJNYT010001053">
    <property type="protein sequence ID" value="CAF3391990.1"/>
    <property type="molecule type" value="Genomic_DNA"/>
</dbReference>
<dbReference type="Proteomes" id="UP000663825">
    <property type="component" value="Unassembled WGS sequence"/>
</dbReference>
<dbReference type="SUPFAM" id="SSF103481">
    <property type="entry name" value="Multidrug resistance efflux transporter EmrE"/>
    <property type="match status" value="2"/>
</dbReference>
<keyword evidence="3 6" id="KW-0812">Transmembrane</keyword>
<dbReference type="PANTHER" id="PTHR32322">
    <property type="entry name" value="INNER MEMBRANE TRANSPORTER"/>
    <property type="match status" value="1"/>
</dbReference>
<sequence length="604" mass="67037">MIPNGGGFKTSMQGVIYLCVTVLLWCSWHIVGRIMVNELSSLTILAFRCVFACPVLFAVAWFADPIGMGTVPKSSLRQLFTLGLLLLGGNSYLFILGLKWTSASEAALTQPLIIIFTAIFEMIFRRENKTNRQSKTVTHLKVQKIGIVCCVVGSLWILINRNQVALPIKLQSSSSFGFHRMLGFMCLLGNTLCFSVYTCMQSRVLSNLSPPLVSAYSYGLVTPLIVIISVISCGAKGTLQWKMVTSSQWMGLLYVGVFATGLASLLYSYANKCLHPTVCGLSAALQPLVSCLLSAIFLQERLSLQQIIAATFIIGGVTMVIFNQNDDSTKCSKEELSAEDIGESFLFSKVRMHLRRILMYILIALICVAVYIGSVEHAQLKAENHSLRDRLSQLVKKQQAYRVRLGEVSCALHGVGPTGGFCRQAGRASDGGHHLDQQLCLELSRFFSGSTVYDLGAGMGQYTNCLREVGSVDSLAFDGAENIENASNGTVRFMDLSEPQPWEILGVRDWVLSLEVAEHIPASFESTYLHNIDQANRKGIVLSWAIRNQPGFHHINCRNNSEVISILTSMGYKYNPHRSEQLRYQASLWWFRQTIMIFSRVILQ</sequence>
<dbReference type="Proteomes" id="UP000663872">
    <property type="component" value="Unassembled WGS sequence"/>
</dbReference>
<evidence type="ECO:0000256" key="1">
    <source>
        <dbReference type="ARBA" id="ARBA00004651"/>
    </source>
</evidence>
<dbReference type="InterPro" id="IPR000620">
    <property type="entry name" value="EamA_dom"/>
</dbReference>
<evidence type="ECO:0000313" key="9">
    <source>
        <dbReference type="EMBL" id="CAF3328232.1"/>
    </source>
</evidence>
<dbReference type="GO" id="GO:0005886">
    <property type="term" value="C:plasma membrane"/>
    <property type="evidence" value="ECO:0007669"/>
    <property type="project" value="UniProtKB-SubCell"/>
</dbReference>
<evidence type="ECO:0000313" key="8">
    <source>
        <dbReference type="EMBL" id="CAF3018291.1"/>
    </source>
</evidence>
<dbReference type="Gene3D" id="1.10.3730.20">
    <property type="match status" value="1"/>
</dbReference>
<feature type="transmembrane region" description="Helical" evidence="6">
    <location>
        <begin position="42"/>
        <end position="63"/>
    </location>
</feature>